<dbReference type="PROSITE" id="PS50109">
    <property type="entry name" value="HIS_KIN"/>
    <property type="match status" value="1"/>
</dbReference>
<evidence type="ECO:0000256" key="4">
    <source>
        <dbReference type="SAM" id="MobiDB-lite"/>
    </source>
</evidence>
<reference evidence="7" key="1">
    <citation type="journal article" date="2021" name="PeerJ">
        <title>Extensive microbial diversity within the chicken gut microbiome revealed by metagenomics and culture.</title>
        <authorList>
            <person name="Gilroy R."/>
            <person name="Ravi A."/>
            <person name="Getino M."/>
            <person name="Pursley I."/>
            <person name="Horton D.L."/>
            <person name="Alikhan N.F."/>
            <person name="Baker D."/>
            <person name="Gharbi K."/>
            <person name="Hall N."/>
            <person name="Watson M."/>
            <person name="Adriaenssens E.M."/>
            <person name="Foster-Nyarko E."/>
            <person name="Jarju S."/>
            <person name="Secka A."/>
            <person name="Antonio M."/>
            <person name="Oren A."/>
            <person name="Chaudhuri R.R."/>
            <person name="La Ragione R."/>
            <person name="Hildebrand F."/>
            <person name="Pallen M.J."/>
        </authorList>
    </citation>
    <scope>NUCLEOTIDE SEQUENCE</scope>
    <source>
        <strain evidence="7">378</strain>
    </source>
</reference>
<sequence>MSTPQQNNDLALMAEVFTKIPAAILIIDDHGIITHANDSALKLMGSGQLRGQHWVEVISQVFRPRNDDGHQISTRDGRRLQVATIPLAHGQLVQMTDLTETRLLQEKLSHMERLSSLGRMAASLAHQIRTPLSAALLYASNLANDDLSPEMRQRFQHKLMSRLEALEAQISDILMFARSNEQTVSEMDATELIAPVVNNVTALLERSQAHLLTVYDPAVKLPILGNPVALNSALCNLIANAVEAGAKQIALKVDREGERVVFSVANDGPTIPEELKTKIFEPFFTSKSSGTGLGLAVVSAVTKVHQGLLTLTAWPEPFTTVFTISIPRYQPQSTATPAPVNAAVNAVVQAQNKQLLATAAGGNLSNVNSTGGATVSAAPAAFTAPSLEPEPEPEPVPSMPVPQSMPVSQSMPEPTAQHDQEPEPPQAAEVDSPSAVPAPAATTAESSGEITYNTGTKKDAVKLGRSTPDPAAKLSLEPAPLPSQEVVPQSLNAYLASYQDGAPEESKEATTLATASASPDALSAADTSATYGDSAADTSAAAALSAANAINSAASVPVTASASARARPEASTEELTLEHFLAATQEQRAQAAAEADATAAAASATAAVAAPSAPYMSAPLASNAPQTTADRVSDLTFVPQSMRNLPLTAEQVSKQEALSANQATLQAFAHYAQSHQHGSTAGGETAVASEEEQEFLSSMRLSRDAHMAEDSRMAGDARMAGDTHMIGKQQGSCAKDKVSPHHRAVRKAHAKNQSPAQAYETVPSEQFGFREVNIEIKPPKASARGRGKAHGPSAHKAE</sequence>
<dbReference type="Gene3D" id="1.10.287.130">
    <property type="match status" value="1"/>
</dbReference>
<dbReference type="InterPro" id="IPR035965">
    <property type="entry name" value="PAS-like_dom_sf"/>
</dbReference>
<feature type="region of interest" description="Disordered" evidence="4">
    <location>
        <begin position="497"/>
        <end position="534"/>
    </location>
</feature>
<dbReference type="PRINTS" id="PR00344">
    <property type="entry name" value="BCTRLSENSOR"/>
</dbReference>
<dbReference type="Proteomes" id="UP000733611">
    <property type="component" value="Unassembled WGS sequence"/>
</dbReference>
<feature type="region of interest" description="Disordered" evidence="4">
    <location>
        <begin position="775"/>
        <end position="798"/>
    </location>
</feature>
<dbReference type="AlphaFoldDB" id="A0A948WZB2"/>
<dbReference type="EMBL" id="JAHLFE010000068">
    <property type="protein sequence ID" value="MBU3843959.1"/>
    <property type="molecule type" value="Genomic_DNA"/>
</dbReference>
<dbReference type="InterPro" id="IPR036890">
    <property type="entry name" value="HATPase_C_sf"/>
</dbReference>
<dbReference type="Gene3D" id="3.30.450.20">
    <property type="entry name" value="PAS domain"/>
    <property type="match status" value="1"/>
</dbReference>
<evidence type="ECO:0000256" key="2">
    <source>
        <dbReference type="ARBA" id="ARBA00012438"/>
    </source>
</evidence>
<reference evidence="7" key="2">
    <citation type="submission" date="2021-04" db="EMBL/GenBank/DDBJ databases">
        <authorList>
            <person name="Gilroy R."/>
        </authorList>
    </citation>
    <scope>NUCLEOTIDE SEQUENCE</scope>
    <source>
        <strain evidence="7">378</strain>
    </source>
</reference>
<dbReference type="PROSITE" id="PS50112">
    <property type="entry name" value="PAS"/>
    <property type="match status" value="1"/>
</dbReference>
<evidence type="ECO:0000313" key="8">
    <source>
        <dbReference type="Proteomes" id="UP000733611"/>
    </source>
</evidence>
<keyword evidence="7" id="KW-0418">Kinase</keyword>
<dbReference type="CDD" id="cd00082">
    <property type="entry name" value="HisKA"/>
    <property type="match status" value="1"/>
</dbReference>
<dbReference type="InterPro" id="IPR036097">
    <property type="entry name" value="HisK_dim/P_sf"/>
</dbReference>
<feature type="domain" description="Histidine kinase" evidence="5">
    <location>
        <begin position="123"/>
        <end position="330"/>
    </location>
</feature>
<dbReference type="GO" id="GO:0000155">
    <property type="term" value="F:phosphorelay sensor kinase activity"/>
    <property type="evidence" value="ECO:0007669"/>
    <property type="project" value="InterPro"/>
</dbReference>
<gene>
    <name evidence="7" type="ORF">H9847_03695</name>
</gene>
<dbReference type="Gene3D" id="3.30.565.10">
    <property type="entry name" value="Histidine kinase-like ATPase, C-terminal domain"/>
    <property type="match status" value="1"/>
</dbReference>
<dbReference type="Pfam" id="PF02518">
    <property type="entry name" value="HATPase_c"/>
    <property type="match status" value="1"/>
</dbReference>
<dbReference type="SUPFAM" id="SSF47384">
    <property type="entry name" value="Homodimeric domain of signal transducing histidine kinase"/>
    <property type="match status" value="1"/>
</dbReference>
<comment type="catalytic activity">
    <reaction evidence="1">
        <text>ATP + protein L-histidine = ADP + protein N-phospho-L-histidine.</text>
        <dbReference type="EC" id="2.7.13.3"/>
    </reaction>
</comment>
<dbReference type="SMART" id="SM00091">
    <property type="entry name" value="PAS"/>
    <property type="match status" value="1"/>
</dbReference>
<dbReference type="InterPro" id="IPR003594">
    <property type="entry name" value="HATPase_dom"/>
</dbReference>
<proteinExistence type="predicted"/>
<dbReference type="InterPro" id="IPR000014">
    <property type="entry name" value="PAS"/>
</dbReference>
<evidence type="ECO:0000259" key="5">
    <source>
        <dbReference type="PROSITE" id="PS50109"/>
    </source>
</evidence>
<dbReference type="Pfam" id="PF13188">
    <property type="entry name" value="PAS_8"/>
    <property type="match status" value="1"/>
</dbReference>
<evidence type="ECO:0000313" key="7">
    <source>
        <dbReference type="EMBL" id="MBU3843959.1"/>
    </source>
</evidence>
<name>A0A948WZB2_9GAMM</name>
<dbReference type="SMART" id="SM00387">
    <property type="entry name" value="HATPase_c"/>
    <property type="match status" value="1"/>
</dbReference>
<dbReference type="PANTHER" id="PTHR43065">
    <property type="entry name" value="SENSOR HISTIDINE KINASE"/>
    <property type="match status" value="1"/>
</dbReference>
<evidence type="ECO:0000256" key="1">
    <source>
        <dbReference type="ARBA" id="ARBA00000085"/>
    </source>
</evidence>
<feature type="domain" description="PAS" evidence="6">
    <location>
        <begin position="9"/>
        <end position="45"/>
    </location>
</feature>
<dbReference type="PANTHER" id="PTHR43065:SF29">
    <property type="entry name" value="SENSOR PROTEIN KINASE FLES"/>
    <property type="match status" value="1"/>
</dbReference>
<dbReference type="InterPro" id="IPR003661">
    <property type="entry name" value="HisK_dim/P_dom"/>
</dbReference>
<keyword evidence="3" id="KW-0597">Phosphoprotein</keyword>
<accession>A0A948WZB2</accession>
<dbReference type="InterPro" id="IPR004358">
    <property type="entry name" value="Sig_transdc_His_kin-like_C"/>
</dbReference>
<dbReference type="SUPFAM" id="SSF55874">
    <property type="entry name" value="ATPase domain of HSP90 chaperone/DNA topoisomerase II/histidine kinase"/>
    <property type="match status" value="1"/>
</dbReference>
<comment type="caution">
    <text evidence="7">The sequence shown here is derived from an EMBL/GenBank/DDBJ whole genome shotgun (WGS) entry which is preliminary data.</text>
</comment>
<dbReference type="SUPFAM" id="SSF55785">
    <property type="entry name" value="PYP-like sensor domain (PAS domain)"/>
    <property type="match status" value="1"/>
</dbReference>
<dbReference type="EC" id="2.7.13.3" evidence="2"/>
<dbReference type="CDD" id="cd00130">
    <property type="entry name" value="PAS"/>
    <property type="match status" value="1"/>
</dbReference>
<keyword evidence="7" id="KW-0808">Transferase</keyword>
<organism evidence="7 8">
    <name type="scientific">Candidatus Anaerobiospirillum pullicola</name>
    <dbReference type="NCBI Taxonomy" id="2838451"/>
    <lineage>
        <taxon>Bacteria</taxon>
        <taxon>Pseudomonadati</taxon>
        <taxon>Pseudomonadota</taxon>
        <taxon>Gammaproteobacteria</taxon>
        <taxon>Aeromonadales</taxon>
        <taxon>Succinivibrionaceae</taxon>
        <taxon>Anaerobiospirillum</taxon>
    </lineage>
</organism>
<feature type="compositionally biased region" description="Low complexity" evidence="4">
    <location>
        <begin position="509"/>
        <end position="534"/>
    </location>
</feature>
<feature type="compositionally biased region" description="Low complexity" evidence="4">
    <location>
        <begin position="401"/>
        <end position="414"/>
    </location>
</feature>
<dbReference type="SMART" id="SM00388">
    <property type="entry name" value="HisKA"/>
    <property type="match status" value="1"/>
</dbReference>
<evidence type="ECO:0000256" key="3">
    <source>
        <dbReference type="ARBA" id="ARBA00022553"/>
    </source>
</evidence>
<feature type="compositionally biased region" description="Low complexity" evidence="4">
    <location>
        <begin position="427"/>
        <end position="447"/>
    </location>
</feature>
<feature type="region of interest" description="Disordered" evidence="4">
    <location>
        <begin position="384"/>
        <end position="485"/>
    </location>
</feature>
<protein>
    <recommendedName>
        <fullName evidence="2">histidine kinase</fullName>
        <ecNumber evidence="2">2.7.13.3</ecNumber>
    </recommendedName>
</protein>
<evidence type="ECO:0000259" key="6">
    <source>
        <dbReference type="PROSITE" id="PS50112"/>
    </source>
</evidence>
<dbReference type="Pfam" id="PF00512">
    <property type="entry name" value="HisKA"/>
    <property type="match status" value="1"/>
</dbReference>
<dbReference type="InterPro" id="IPR005467">
    <property type="entry name" value="His_kinase_dom"/>
</dbReference>